<dbReference type="InterPro" id="IPR008978">
    <property type="entry name" value="HSP20-like_chaperone"/>
</dbReference>
<dbReference type="AlphaFoldDB" id="A0A838CVH8"/>
<dbReference type="Pfam" id="PF00011">
    <property type="entry name" value="HSP20"/>
    <property type="match status" value="1"/>
</dbReference>
<evidence type="ECO:0000313" key="4">
    <source>
        <dbReference type="EMBL" id="MBA2175938.1"/>
    </source>
</evidence>
<dbReference type="CDD" id="cd06464">
    <property type="entry name" value="ACD_sHsps-like"/>
    <property type="match status" value="1"/>
</dbReference>
<sequence length="163" mass="18596">MDQFNDWKTNLDRVFGDDFWKGFEGMMKNSSTPSKNGGNDLFGGFESMMKPAIPAVNMYQYDNELLCFVNIPGMNHPKNVEVLVDQTTLTLQGKIDINNRGGHQIKSEIADGTFERTLNLPFAVRHDKIEATYKHGLLIIQLHRQISDASTRKAVRIRHLQDE</sequence>
<evidence type="ECO:0000259" key="3">
    <source>
        <dbReference type="PROSITE" id="PS01031"/>
    </source>
</evidence>
<evidence type="ECO:0000256" key="1">
    <source>
        <dbReference type="PROSITE-ProRule" id="PRU00285"/>
    </source>
</evidence>
<feature type="domain" description="SHSP" evidence="3">
    <location>
        <begin position="47"/>
        <end position="160"/>
    </location>
</feature>
<evidence type="ECO:0000256" key="2">
    <source>
        <dbReference type="RuleBase" id="RU003616"/>
    </source>
</evidence>
<comment type="caution">
    <text evidence="4">The sequence shown here is derived from an EMBL/GenBank/DDBJ whole genome shotgun (WGS) entry which is preliminary data.</text>
</comment>
<protein>
    <submittedName>
        <fullName evidence="4">Hsp20/alpha crystallin family protein</fullName>
    </submittedName>
</protein>
<name>A0A838CVH8_9BACI</name>
<dbReference type="RefSeq" id="WP_181472989.1">
    <property type="nucleotide sequence ID" value="NZ_JACEFG010000003.1"/>
</dbReference>
<gene>
    <name evidence="4" type="ORF">H0266_13655</name>
</gene>
<dbReference type="PROSITE" id="PS01031">
    <property type="entry name" value="SHSP"/>
    <property type="match status" value="1"/>
</dbReference>
<accession>A0A838CVH8</accession>
<dbReference type="Proteomes" id="UP000571017">
    <property type="component" value="Unassembled WGS sequence"/>
</dbReference>
<comment type="similarity">
    <text evidence="1 2">Belongs to the small heat shock protein (HSP20) family.</text>
</comment>
<proteinExistence type="inferred from homology"/>
<evidence type="ECO:0000313" key="5">
    <source>
        <dbReference type="Proteomes" id="UP000571017"/>
    </source>
</evidence>
<keyword evidence="5" id="KW-1185">Reference proteome</keyword>
<dbReference type="InterPro" id="IPR002068">
    <property type="entry name" value="A-crystallin/Hsp20_dom"/>
</dbReference>
<reference evidence="4 5" key="1">
    <citation type="journal article" date="2004" name="Extremophiles">
        <title>Halobacillus locisalis sp. nov., a halophilic bacterium isolated from a marine solar saltern of the Yellow Sea in Korea.</title>
        <authorList>
            <person name="Yoon J.H."/>
            <person name="Kang K.H."/>
            <person name="Oh T.K."/>
            <person name="Park Y.H."/>
        </authorList>
    </citation>
    <scope>NUCLEOTIDE SEQUENCE [LARGE SCALE GENOMIC DNA]</scope>
    <source>
        <strain evidence="4 5">KCTC 3788</strain>
    </source>
</reference>
<organism evidence="4 5">
    <name type="scientific">Halobacillus locisalis</name>
    <dbReference type="NCBI Taxonomy" id="220753"/>
    <lineage>
        <taxon>Bacteria</taxon>
        <taxon>Bacillati</taxon>
        <taxon>Bacillota</taxon>
        <taxon>Bacilli</taxon>
        <taxon>Bacillales</taxon>
        <taxon>Bacillaceae</taxon>
        <taxon>Halobacillus</taxon>
    </lineage>
</organism>
<dbReference type="Gene3D" id="2.60.40.790">
    <property type="match status" value="1"/>
</dbReference>
<dbReference type="EMBL" id="JACEFG010000003">
    <property type="protein sequence ID" value="MBA2175938.1"/>
    <property type="molecule type" value="Genomic_DNA"/>
</dbReference>
<dbReference type="SUPFAM" id="SSF49764">
    <property type="entry name" value="HSP20-like chaperones"/>
    <property type="match status" value="1"/>
</dbReference>